<feature type="region of interest" description="Disordered" evidence="6">
    <location>
        <begin position="232"/>
        <end position="296"/>
    </location>
</feature>
<keyword evidence="2" id="KW-0963">Cytoplasm</keyword>
<evidence type="ECO:0000256" key="2">
    <source>
        <dbReference type="ARBA" id="ARBA00022490"/>
    </source>
</evidence>
<feature type="compositionally biased region" description="Polar residues" evidence="6">
    <location>
        <begin position="232"/>
        <end position="241"/>
    </location>
</feature>
<dbReference type="Gene3D" id="3.30.470.20">
    <property type="entry name" value="ATP-grasp fold, B domain"/>
    <property type="match status" value="1"/>
</dbReference>
<feature type="compositionally biased region" description="Low complexity" evidence="6">
    <location>
        <begin position="260"/>
        <end position="276"/>
    </location>
</feature>
<reference evidence="7 8" key="1">
    <citation type="submission" date="2020-11" db="EMBL/GenBank/DDBJ databases">
        <authorList>
            <person name="Wallbank WR R."/>
            <person name="Pardo Diaz C."/>
            <person name="Kozak K."/>
            <person name="Martin S."/>
            <person name="Jiggins C."/>
            <person name="Moest M."/>
            <person name="Warren A I."/>
            <person name="Generalovic N T."/>
            <person name="Byers J.R.P. K."/>
            <person name="Montejo-Kovacevich G."/>
            <person name="Yen C E."/>
        </authorList>
    </citation>
    <scope>NUCLEOTIDE SEQUENCE [LARGE SCALE GENOMIC DNA]</scope>
</reference>
<evidence type="ECO:0000256" key="4">
    <source>
        <dbReference type="ARBA" id="ARBA00022741"/>
    </source>
</evidence>
<dbReference type="PANTHER" id="PTHR45870">
    <property type="entry name" value="TUBULIN MONOGLYCYLASE TTLL3"/>
    <property type="match status" value="1"/>
</dbReference>
<proteinExistence type="predicted"/>
<dbReference type="InParanoid" id="A0A7R8YV96"/>
<evidence type="ECO:0008006" key="9">
    <source>
        <dbReference type="Google" id="ProtNLM"/>
    </source>
</evidence>
<keyword evidence="8" id="KW-1185">Reference proteome</keyword>
<dbReference type="OrthoDB" id="8058178at2759"/>
<evidence type="ECO:0000256" key="5">
    <source>
        <dbReference type="ARBA" id="ARBA00022840"/>
    </source>
</evidence>
<dbReference type="AlphaFoldDB" id="A0A7R8YV96"/>
<organism evidence="7 8">
    <name type="scientific">Hermetia illucens</name>
    <name type="common">Black soldier fly</name>
    <dbReference type="NCBI Taxonomy" id="343691"/>
    <lineage>
        <taxon>Eukaryota</taxon>
        <taxon>Metazoa</taxon>
        <taxon>Ecdysozoa</taxon>
        <taxon>Arthropoda</taxon>
        <taxon>Hexapoda</taxon>
        <taxon>Insecta</taxon>
        <taxon>Pterygota</taxon>
        <taxon>Neoptera</taxon>
        <taxon>Endopterygota</taxon>
        <taxon>Diptera</taxon>
        <taxon>Brachycera</taxon>
        <taxon>Stratiomyomorpha</taxon>
        <taxon>Stratiomyidae</taxon>
        <taxon>Hermetiinae</taxon>
        <taxon>Hermetia</taxon>
    </lineage>
</organism>
<evidence type="ECO:0000313" key="7">
    <source>
        <dbReference type="EMBL" id="CAD7085546.1"/>
    </source>
</evidence>
<dbReference type="GO" id="GO:0015630">
    <property type="term" value="C:microtubule cytoskeleton"/>
    <property type="evidence" value="ECO:0007669"/>
    <property type="project" value="TreeGrafter"/>
</dbReference>
<dbReference type="GO" id="GO:0070736">
    <property type="term" value="F:protein-glycine ligase activity, initiating"/>
    <property type="evidence" value="ECO:0007669"/>
    <property type="project" value="TreeGrafter"/>
</dbReference>
<dbReference type="InterPro" id="IPR004344">
    <property type="entry name" value="TTL/TTLL_fam"/>
</dbReference>
<keyword evidence="5" id="KW-0067">ATP-binding</keyword>
<accession>A0A7R8YV96</accession>
<feature type="compositionally biased region" description="Polar residues" evidence="6">
    <location>
        <begin position="277"/>
        <end position="296"/>
    </location>
</feature>
<evidence type="ECO:0000256" key="6">
    <source>
        <dbReference type="SAM" id="MobiDB-lite"/>
    </source>
</evidence>
<dbReference type="EMBL" id="LR899011">
    <property type="protein sequence ID" value="CAD7085546.1"/>
    <property type="molecule type" value="Genomic_DNA"/>
</dbReference>
<feature type="region of interest" description="Disordered" evidence="6">
    <location>
        <begin position="381"/>
        <end position="434"/>
    </location>
</feature>
<name>A0A7R8YV96_HERIL</name>
<dbReference type="GO" id="GO:0003341">
    <property type="term" value="P:cilium movement"/>
    <property type="evidence" value="ECO:0007669"/>
    <property type="project" value="TreeGrafter"/>
</dbReference>
<sequence>MSTPGDSAAQLRAMLANNLNTDTVENSSEESCTNCASVPENISQFQLSFNDILKEISRLDEFSNSRNGISLQAFCNRVDRLLEFCESEPQKQYVEQVVQTKIRGEPQHILDRFPSARWQQIKQILYQHFGISQPYHALINEMSYVKFNTDIDKVYTEISDILNKINTKYLQDPQKAQFPHFQPQFNEIFALSRFKSCIPEYKTMLVEMRQCATLYDAYSVLKQIQQLRDSSFPKNVDNSLESKNRNSKNKSGFVKQNYVPQPNFQNNAQNFPANNNHSSSKVNLSQQKQYRSTQNNNQQYMNSDQTMRTAKPNNFGNNNQNFDVHTMESKDKDKVKYSATNQKHSDNMKTIKSNIKKKANLPKKTAGSLTPLKLSFVKSEIPKTSTEASDSISSLRSKSQMQLGSDPEEPIEKSSINKSEEGSNAKQCAAGSKVSAKSANPIISPARYADLVKKADKALKEGKTFAFRHHYNVIRNTFLKRGWVELSLRHLKLHPSGKRTLTYEKALETLPKKKTGESQANYSKRCERFVLSALVEHKPVRLIWTFKRNNLDRTFHRSNSSILLNKLMNVPFVTKSGILRQLESVNWVWEDGIAEVYFPRSYIASSQVEMNAFDKNFKNTACISFLRYCVERTKESGWPVVFQQKATSQIPFQTFEFALRHCYHLLNDFHNNDIDFKSQILPTEQDWQNLLNCHILLTRNEAKIALGDRDIEPLLRNAMILLDSIKTHWPQYELDGYYNTWIVKPSFQNCGRGLVITNNLKDIQQLVSTPKTHYIIQKYIERPLLIHNTKFDIRQWFLVTGVKPLVIWMYKENYLRFSSQIFSLLNLHESVHLTNHCIQRKYPINEKRDDRLPKKNMWDSYTFQAYLRQLGKPEVYLDRIYPGIKRAIIATLLASQRNMSNSTNLFELFGADFVVTEDFYPWLLEINSCPDLARTTNVTSRMVPRVIEDIMKVVIDYPTNPNCSVGNFELIYQQSCLPARVNKKTELQVKGEEFPAGGGKSRLTSMKNNLLEKGKVFPTFEAIRREMYNHLSSISGACSIFPGAKSKQSKENFTGMTKVSIYTLS</sequence>
<dbReference type="Proteomes" id="UP000594454">
    <property type="component" value="Chromosome 3"/>
</dbReference>
<dbReference type="GO" id="GO:0005930">
    <property type="term" value="C:axoneme"/>
    <property type="evidence" value="ECO:0007669"/>
    <property type="project" value="TreeGrafter"/>
</dbReference>
<comment type="subcellular location">
    <subcellularLocation>
        <location evidence="1">Cytoplasm</location>
    </subcellularLocation>
</comment>
<dbReference type="GO" id="GO:0005524">
    <property type="term" value="F:ATP binding"/>
    <property type="evidence" value="ECO:0007669"/>
    <property type="project" value="UniProtKB-KW"/>
</dbReference>
<dbReference type="InterPro" id="IPR051437">
    <property type="entry name" value="TTLL_monoglycylase"/>
</dbReference>
<feature type="compositionally biased region" description="Polar residues" evidence="6">
    <location>
        <begin position="382"/>
        <end position="403"/>
    </location>
</feature>
<protein>
    <recommendedName>
        <fullName evidence="9">Tubulin glycylase 3A</fullName>
    </recommendedName>
</protein>
<dbReference type="Pfam" id="PF03133">
    <property type="entry name" value="TTL"/>
    <property type="match status" value="1"/>
</dbReference>
<evidence type="ECO:0000256" key="1">
    <source>
        <dbReference type="ARBA" id="ARBA00004496"/>
    </source>
</evidence>
<dbReference type="PANTHER" id="PTHR45870:SF2">
    <property type="entry name" value="TUBULIN MONOGLYCYLASE TTLL3"/>
    <property type="match status" value="1"/>
</dbReference>
<gene>
    <name evidence="7" type="ORF">HERILL_LOCUS8382</name>
</gene>
<keyword evidence="4" id="KW-0547">Nucleotide-binding</keyword>
<keyword evidence="3" id="KW-0436">Ligase</keyword>
<evidence type="ECO:0000256" key="3">
    <source>
        <dbReference type="ARBA" id="ARBA00022598"/>
    </source>
</evidence>
<dbReference type="SUPFAM" id="SSF56059">
    <property type="entry name" value="Glutathione synthetase ATP-binding domain-like"/>
    <property type="match status" value="1"/>
</dbReference>
<dbReference type="PROSITE" id="PS51221">
    <property type="entry name" value="TTL"/>
    <property type="match status" value="1"/>
</dbReference>
<evidence type="ECO:0000313" key="8">
    <source>
        <dbReference type="Proteomes" id="UP000594454"/>
    </source>
</evidence>
<dbReference type="GO" id="GO:0060271">
    <property type="term" value="P:cilium assembly"/>
    <property type="evidence" value="ECO:0007669"/>
    <property type="project" value="TreeGrafter"/>
</dbReference>